<dbReference type="Proteomes" id="UP000006600">
    <property type="component" value="Unassembled WGS sequence"/>
</dbReference>
<keyword evidence="1" id="KW-0812">Transmembrane</keyword>
<dbReference type="RefSeq" id="WP_002201557.1">
    <property type="nucleotide sequence ID" value="NZ_JH791996.1"/>
</dbReference>
<protein>
    <submittedName>
        <fullName evidence="2">Uncharacterized protein</fullName>
    </submittedName>
</protein>
<dbReference type="PATRIC" id="fig|1053189.3.peg.4343"/>
<feature type="transmembrane region" description="Helical" evidence="1">
    <location>
        <begin position="6"/>
        <end position="26"/>
    </location>
</feature>
<proteinExistence type="predicted"/>
<reference evidence="2 3" key="1">
    <citation type="submission" date="2012-04" db="EMBL/GenBank/DDBJ databases">
        <title>The Genome Sequence of Bacillus cereus BAG5X1-1.</title>
        <authorList>
            <consortium name="The Broad Institute Genome Sequencing Platform"/>
            <consortium name="The Broad Institute Genome Sequencing Center for Infectious Disease"/>
            <person name="Feldgarden M."/>
            <person name="Van der Auwera G.A."/>
            <person name="Mahillon J."/>
            <person name="Duprez V."/>
            <person name="Timmery S."/>
            <person name="Mattelet C."/>
            <person name="Dierick K."/>
            <person name="Sun M."/>
            <person name="Yu Z."/>
            <person name="Zhu L."/>
            <person name="Hu X."/>
            <person name="Shank E.B."/>
            <person name="Swiecicka I."/>
            <person name="Hansen B.M."/>
            <person name="Andrup L."/>
            <person name="Young S.K."/>
            <person name="Zeng Q."/>
            <person name="Gargeya S."/>
            <person name="Fitzgerald M."/>
            <person name="Haas B."/>
            <person name="Abouelleil A."/>
            <person name="Alvarado L."/>
            <person name="Arachchi H.M."/>
            <person name="Berlin A."/>
            <person name="Chapman S.B."/>
            <person name="Goldberg J."/>
            <person name="Griggs A."/>
            <person name="Gujja S."/>
            <person name="Hansen M."/>
            <person name="Howarth C."/>
            <person name="Imamovic A."/>
            <person name="Larimer J."/>
            <person name="McCowen C."/>
            <person name="Montmayeur A."/>
            <person name="Murphy C."/>
            <person name="Neiman D."/>
            <person name="Pearson M."/>
            <person name="Priest M."/>
            <person name="Roberts A."/>
            <person name="Saif S."/>
            <person name="Shea T."/>
            <person name="Sisk P."/>
            <person name="Sykes S."/>
            <person name="Wortman J."/>
            <person name="Nusbaum C."/>
            <person name="Birren B."/>
        </authorList>
    </citation>
    <scope>NUCLEOTIDE SEQUENCE [LARGE SCALE GENOMIC DNA]</scope>
    <source>
        <strain evidence="2 3">BAG5X1-1</strain>
    </source>
</reference>
<gene>
    <name evidence="2" type="ORF">IEE_04262</name>
</gene>
<accession>J8ATL8</accession>
<evidence type="ECO:0000313" key="3">
    <source>
        <dbReference type="Proteomes" id="UP000006600"/>
    </source>
</evidence>
<organism evidence="2 3">
    <name type="scientific">Bacillus cereus BAG5X1-1</name>
    <dbReference type="NCBI Taxonomy" id="1053189"/>
    <lineage>
        <taxon>Bacteria</taxon>
        <taxon>Bacillati</taxon>
        <taxon>Bacillota</taxon>
        <taxon>Bacilli</taxon>
        <taxon>Bacillales</taxon>
        <taxon>Bacillaceae</taxon>
        <taxon>Bacillus</taxon>
        <taxon>Bacillus cereus group</taxon>
    </lineage>
</organism>
<keyword evidence="1" id="KW-0472">Membrane</keyword>
<dbReference type="EMBL" id="AHDJ01000036">
    <property type="protein sequence ID" value="EJQ42099.1"/>
    <property type="molecule type" value="Genomic_DNA"/>
</dbReference>
<sequence length="179" mass="20231">MLRKKLRIIILLVLVVGIGVIGYRLLGPFIDGRSYYYSHTAFTDLSNESIGKMKLHDNISKDSFREQYGEPISKQENVLYDYYSWKNGVETASIMEGKEKGKIVRLIIGENTDLKTAKGIGLGSTKQDVISSYGSNYYERTEQGTTIIGYADHKLHTTIEFWLGEGKVAHIRLDDADVE</sequence>
<comment type="caution">
    <text evidence="2">The sequence shown here is derived from an EMBL/GenBank/DDBJ whole genome shotgun (WGS) entry which is preliminary data.</text>
</comment>
<evidence type="ECO:0000313" key="2">
    <source>
        <dbReference type="EMBL" id="EJQ42099.1"/>
    </source>
</evidence>
<keyword evidence="1" id="KW-1133">Transmembrane helix</keyword>
<dbReference type="AlphaFoldDB" id="J8ATL8"/>
<evidence type="ECO:0000256" key="1">
    <source>
        <dbReference type="SAM" id="Phobius"/>
    </source>
</evidence>
<name>J8ATL8_BACCE</name>
<dbReference type="HOGENOM" id="CLU_128604_0_0_9"/>